<dbReference type="OrthoDB" id="9803484at2"/>
<dbReference type="PANTHER" id="PTHR46494:SF3">
    <property type="entry name" value="ZINC TRANSPORT PROTEIN ZNTB"/>
    <property type="match status" value="1"/>
</dbReference>
<evidence type="ECO:0000256" key="8">
    <source>
        <dbReference type="ARBA" id="ARBA00022989"/>
    </source>
</evidence>
<keyword evidence="13" id="KW-1185">Reference proteome</keyword>
<gene>
    <name evidence="12" type="ORF">FE263_16240</name>
</gene>
<evidence type="ECO:0000256" key="6">
    <source>
        <dbReference type="ARBA" id="ARBA00022692"/>
    </source>
</evidence>
<keyword evidence="5" id="KW-0997">Cell inner membrane</keyword>
<sequence>MSILPPETRPDGLVWEAGPIGPGWHWVHYDLVHSAARPAIEAMDSLPEDARDTLVAADETLRLESEGHTVFGVLPGLEGRLGEDGFAVAAWRFAVSPASLVTSRRAPVSTLGEAYRRIGDGGMDTPAALIDYAVTSFTIEVRKAVARLALDLDDAEDHLLKEAAGVPDGVGSIIGRVRRHATRLKRVMAPLDRVFHSDTELPDWEIQTVYERLQREIHNVADDLFALQDRSRSLQDELSSRQAEEANERLYLVSIVTALMLPATFVTGFFGMNTGGMFLAGTHGHGGTIMAGVICLLSLIGMFGFLKFRKLL</sequence>
<dbReference type="GO" id="GO:0015095">
    <property type="term" value="F:magnesium ion transmembrane transporter activity"/>
    <property type="evidence" value="ECO:0007669"/>
    <property type="project" value="TreeGrafter"/>
</dbReference>
<comment type="caution">
    <text evidence="12">The sequence shown here is derived from an EMBL/GenBank/DDBJ whole genome shotgun (WGS) entry which is preliminary data.</text>
</comment>
<keyword evidence="6 11" id="KW-0812">Transmembrane</keyword>
<evidence type="ECO:0000256" key="11">
    <source>
        <dbReference type="SAM" id="Phobius"/>
    </source>
</evidence>
<dbReference type="PANTHER" id="PTHR46494">
    <property type="entry name" value="CORA FAMILY METAL ION TRANSPORTER (EUROFUNG)"/>
    <property type="match status" value="1"/>
</dbReference>
<dbReference type="EMBL" id="VCDI01000006">
    <property type="protein sequence ID" value="TLU71451.1"/>
    <property type="molecule type" value="Genomic_DNA"/>
</dbReference>
<keyword evidence="9" id="KW-0406">Ion transport</keyword>
<evidence type="ECO:0000313" key="12">
    <source>
        <dbReference type="EMBL" id="TLU71451.1"/>
    </source>
</evidence>
<evidence type="ECO:0000256" key="2">
    <source>
        <dbReference type="ARBA" id="ARBA00009765"/>
    </source>
</evidence>
<keyword evidence="10 11" id="KW-0472">Membrane</keyword>
<evidence type="ECO:0000256" key="5">
    <source>
        <dbReference type="ARBA" id="ARBA00022519"/>
    </source>
</evidence>
<evidence type="ECO:0000256" key="3">
    <source>
        <dbReference type="ARBA" id="ARBA00022448"/>
    </source>
</evidence>
<evidence type="ECO:0000313" key="13">
    <source>
        <dbReference type="Proteomes" id="UP000305654"/>
    </source>
</evidence>
<name>A0A5R9J757_9PROT</name>
<dbReference type="InterPro" id="IPR002523">
    <property type="entry name" value="MgTranspt_CorA/ZnTranspt_ZntB"/>
</dbReference>
<evidence type="ECO:0000256" key="10">
    <source>
        <dbReference type="ARBA" id="ARBA00023136"/>
    </source>
</evidence>
<reference evidence="12 13" key="1">
    <citation type="submission" date="2019-05" db="EMBL/GenBank/DDBJ databases">
        <authorList>
            <person name="Pankratov T."/>
            <person name="Grouzdev D."/>
        </authorList>
    </citation>
    <scope>NUCLEOTIDE SEQUENCE [LARGE SCALE GENOMIC DNA]</scope>
    <source>
        <strain evidence="12 13">KEBCLARHB70R</strain>
    </source>
</reference>
<evidence type="ECO:0000256" key="1">
    <source>
        <dbReference type="ARBA" id="ARBA00004651"/>
    </source>
</evidence>
<dbReference type="SUPFAM" id="SSF144083">
    <property type="entry name" value="Magnesium transport protein CorA, transmembrane region"/>
    <property type="match status" value="1"/>
</dbReference>
<keyword evidence="8 11" id="KW-1133">Transmembrane helix</keyword>
<dbReference type="RefSeq" id="WP_138327089.1">
    <property type="nucleotide sequence ID" value="NZ_VCDI01000006.1"/>
</dbReference>
<evidence type="ECO:0000256" key="4">
    <source>
        <dbReference type="ARBA" id="ARBA00022475"/>
    </source>
</evidence>
<dbReference type="GO" id="GO:0000287">
    <property type="term" value="F:magnesium ion binding"/>
    <property type="evidence" value="ECO:0007669"/>
    <property type="project" value="TreeGrafter"/>
</dbReference>
<protein>
    <submittedName>
        <fullName evidence="12">Magnesium transporter</fullName>
    </submittedName>
</protein>
<dbReference type="GO" id="GO:0015087">
    <property type="term" value="F:cobalt ion transmembrane transporter activity"/>
    <property type="evidence" value="ECO:0007669"/>
    <property type="project" value="TreeGrafter"/>
</dbReference>
<dbReference type="InterPro" id="IPR045863">
    <property type="entry name" value="CorA_TM1_TM2"/>
</dbReference>
<feature type="transmembrane region" description="Helical" evidence="11">
    <location>
        <begin position="250"/>
        <end position="272"/>
    </location>
</feature>
<feature type="transmembrane region" description="Helical" evidence="11">
    <location>
        <begin position="284"/>
        <end position="306"/>
    </location>
</feature>
<dbReference type="Gene3D" id="1.20.58.340">
    <property type="entry name" value="Magnesium transport protein CorA, transmembrane region"/>
    <property type="match status" value="2"/>
</dbReference>
<proteinExistence type="inferred from homology"/>
<organism evidence="12 13">
    <name type="scientific">Lichenicoccus roseus</name>
    <dbReference type="NCBI Taxonomy" id="2683649"/>
    <lineage>
        <taxon>Bacteria</taxon>
        <taxon>Pseudomonadati</taxon>
        <taxon>Pseudomonadota</taxon>
        <taxon>Alphaproteobacteria</taxon>
        <taxon>Acetobacterales</taxon>
        <taxon>Acetobacteraceae</taxon>
        <taxon>Lichenicoccus</taxon>
    </lineage>
</organism>
<dbReference type="GO" id="GO:0005886">
    <property type="term" value="C:plasma membrane"/>
    <property type="evidence" value="ECO:0007669"/>
    <property type="project" value="UniProtKB-SubCell"/>
</dbReference>
<comment type="subcellular location">
    <subcellularLocation>
        <location evidence="1">Cell membrane</location>
        <topology evidence="1">Multi-pass membrane protein</topology>
    </subcellularLocation>
</comment>
<evidence type="ECO:0000256" key="9">
    <source>
        <dbReference type="ARBA" id="ARBA00023065"/>
    </source>
</evidence>
<keyword evidence="7" id="KW-0862">Zinc</keyword>
<dbReference type="Gene3D" id="3.30.460.20">
    <property type="entry name" value="CorA soluble domain-like"/>
    <property type="match status" value="1"/>
</dbReference>
<dbReference type="SUPFAM" id="SSF143865">
    <property type="entry name" value="CorA soluble domain-like"/>
    <property type="match status" value="1"/>
</dbReference>
<dbReference type="InterPro" id="IPR045861">
    <property type="entry name" value="CorA_cytoplasmic_dom"/>
</dbReference>
<dbReference type="Proteomes" id="UP000305654">
    <property type="component" value="Unassembled WGS sequence"/>
</dbReference>
<accession>A0A5R9J757</accession>
<keyword evidence="4" id="KW-1003">Cell membrane</keyword>
<comment type="similarity">
    <text evidence="2">Belongs to the CorA metal ion transporter (MIT) (TC 1.A.35) family.</text>
</comment>
<dbReference type="AlphaFoldDB" id="A0A5R9J757"/>
<dbReference type="GO" id="GO:0050897">
    <property type="term" value="F:cobalt ion binding"/>
    <property type="evidence" value="ECO:0007669"/>
    <property type="project" value="TreeGrafter"/>
</dbReference>
<evidence type="ECO:0000256" key="7">
    <source>
        <dbReference type="ARBA" id="ARBA00022833"/>
    </source>
</evidence>
<dbReference type="Pfam" id="PF01544">
    <property type="entry name" value="CorA"/>
    <property type="match status" value="1"/>
</dbReference>
<keyword evidence="3" id="KW-0813">Transport</keyword>